<feature type="region of interest" description="Disordered" evidence="8">
    <location>
        <begin position="164"/>
        <end position="222"/>
    </location>
</feature>
<dbReference type="SUPFAM" id="SSF46689">
    <property type="entry name" value="Homeodomain-like"/>
    <property type="match status" value="1"/>
</dbReference>
<dbReference type="PANTHER" id="PTHR24332">
    <property type="entry name" value="HOMEOBOX PROTEIN CDX"/>
    <property type="match status" value="1"/>
</dbReference>
<dbReference type="InterPro" id="IPR020479">
    <property type="entry name" value="HD_metazoa"/>
</dbReference>
<evidence type="ECO:0000256" key="3">
    <source>
        <dbReference type="ARBA" id="ARBA00023125"/>
    </source>
</evidence>
<dbReference type="Gene3D" id="1.10.10.60">
    <property type="entry name" value="Homeodomain-like"/>
    <property type="match status" value="1"/>
</dbReference>
<evidence type="ECO:0000256" key="6">
    <source>
        <dbReference type="PROSITE-ProRule" id="PRU00108"/>
    </source>
</evidence>
<keyword evidence="5 6" id="KW-0539">Nucleus</keyword>
<dbReference type="PRINTS" id="PR00031">
    <property type="entry name" value="HTHREPRESSR"/>
</dbReference>
<keyword evidence="4 6" id="KW-0371">Homeobox</keyword>
<evidence type="ECO:0000256" key="5">
    <source>
        <dbReference type="ARBA" id="ARBA00023242"/>
    </source>
</evidence>
<evidence type="ECO:0000313" key="10">
    <source>
        <dbReference type="EnsemblMetazoa" id="G25648.1:cds"/>
    </source>
</evidence>
<dbReference type="PROSITE" id="PS50071">
    <property type="entry name" value="HOMEOBOX_2"/>
    <property type="match status" value="1"/>
</dbReference>
<evidence type="ECO:0000256" key="2">
    <source>
        <dbReference type="ARBA" id="ARBA00010341"/>
    </source>
</evidence>
<feature type="compositionally biased region" description="Low complexity" evidence="8">
    <location>
        <begin position="179"/>
        <end position="194"/>
    </location>
</feature>
<keyword evidence="3 6" id="KW-0238">DNA-binding</keyword>
<dbReference type="GO" id="GO:0009948">
    <property type="term" value="P:anterior/posterior axis specification"/>
    <property type="evidence" value="ECO:0007669"/>
    <property type="project" value="TreeGrafter"/>
</dbReference>
<dbReference type="InterPro" id="IPR047152">
    <property type="entry name" value="Caudal_homeobox"/>
</dbReference>
<dbReference type="FunFam" id="1.10.10.60:FF:000089">
    <property type="entry name" value="Caudal type homeobox 4"/>
    <property type="match status" value="1"/>
</dbReference>
<dbReference type="InterPro" id="IPR009057">
    <property type="entry name" value="Homeodomain-like_sf"/>
</dbReference>
<reference evidence="10" key="1">
    <citation type="submission" date="2022-08" db="UniProtKB">
        <authorList>
            <consortium name="EnsemblMetazoa"/>
        </authorList>
    </citation>
    <scope>IDENTIFICATION</scope>
    <source>
        <strain evidence="10">05x7-T-G4-1.051#20</strain>
    </source>
</reference>
<dbReference type="GO" id="GO:0030154">
    <property type="term" value="P:cell differentiation"/>
    <property type="evidence" value="ECO:0007669"/>
    <property type="project" value="TreeGrafter"/>
</dbReference>
<organism evidence="10 11">
    <name type="scientific">Magallana gigas</name>
    <name type="common">Pacific oyster</name>
    <name type="synonym">Crassostrea gigas</name>
    <dbReference type="NCBI Taxonomy" id="29159"/>
    <lineage>
        <taxon>Eukaryota</taxon>
        <taxon>Metazoa</taxon>
        <taxon>Spiralia</taxon>
        <taxon>Lophotrochozoa</taxon>
        <taxon>Mollusca</taxon>
        <taxon>Bivalvia</taxon>
        <taxon>Autobranchia</taxon>
        <taxon>Pteriomorphia</taxon>
        <taxon>Ostreida</taxon>
        <taxon>Ostreoidea</taxon>
        <taxon>Ostreidae</taxon>
        <taxon>Magallana</taxon>
    </lineage>
</organism>
<keyword evidence="11" id="KW-1185">Reference proteome</keyword>
<dbReference type="InterPro" id="IPR000047">
    <property type="entry name" value="HTH_motif"/>
</dbReference>
<evidence type="ECO:0000256" key="4">
    <source>
        <dbReference type="ARBA" id="ARBA00023155"/>
    </source>
</evidence>
<dbReference type="Proteomes" id="UP000005408">
    <property type="component" value="Unassembled WGS sequence"/>
</dbReference>
<evidence type="ECO:0000256" key="8">
    <source>
        <dbReference type="SAM" id="MobiDB-lite"/>
    </source>
</evidence>
<evidence type="ECO:0000313" key="11">
    <source>
        <dbReference type="Proteomes" id="UP000005408"/>
    </source>
</evidence>
<proteinExistence type="inferred from homology"/>
<feature type="compositionally biased region" description="Basic residues" evidence="8">
    <location>
        <begin position="274"/>
        <end position="283"/>
    </location>
</feature>
<feature type="DNA-binding region" description="Homeobox" evidence="6">
    <location>
        <begin position="223"/>
        <end position="282"/>
    </location>
</feature>
<dbReference type="GO" id="GO:0005634">
    <property type="term" value="C:nucleus"/>
    <property type="evidence" value="ECO:0007669"/>
    <property type="project" value="UniProtKB-SubCell"/>
</dbReference>
<feature type="domain" description="Homeobox" evidence="9">
    <location>
        <begin position="221"/>
        <end position="281"/>
    </location>
</feature>
<dbReference type="PRINTS" id="PR00024">
    <property type="entry name" value="HOMEOBOX"/>
</dbReference>
<dbReference type="GO" id="GO:0000977">
    <property type="term" value="F:RNA polymerase II transcription regulatory region sequence-specific DNA binding"/>
    <property type="evidence" value="ECO:0007669"/>
    <property type="project" value="TreeGrafter"/>
</dbReference>
<comment type="similarity">
    <text evidence="2">Belongs to the Caudal homeobox family.</text>
</comment>
<dbReference type="CDD" id="cd00086">
    <property type="entry name" value="homeodomain"/>
    <property type="match status" value="1"/>
</dbReference>
<evidence type="ECO:0000256" key="1">
    <source>
        <dbReference type="ARBA" id="ARBA00004123"/>
    </source>
</evidence>
<dbReference type="SMART" id="SM00389">
    <property type="entry name" value="HOX"/>
    <property type="match status" value="1"/>
</dbReference>
<dbReference type="PROSITE" id="PS00027">
    <property type="entry name" value="HOMEOBOX_1"/>
    <property type="match status" value="1"/>
</dbReference>
<dbReference type="EnsemblMetazoa" id="G25648.1">
    <property type="protein sequence ID" value="G25648.1:cds"/>
    <property type="gene ID" value="G25648"/>
</dbReference>
<protein>
    <recommendedName>
        <fullName evidence="9">Homeobox domain-containing protein</fullName>
    </recommendedName>
</protein>
<dbReference type="PANTHER" id="PTHR24332:SF9">
    <property type="entry name" value="HOMEOTIC PROTEIN CAUDAL"/>
    <property type="match status" value="1"/>
</dbReference>
<dbReference type="Pfam" id="PF00046">
    <property type="entry name" value="Homeodomain"/>
    <property type="match status" value="1"/>
</dbReference>
<name>A0A8W8KX35_MAGGI</name>
<sequence length="377" mass="42640">MKKVTETSKSSRPPIPKGEKRIVLSRLRVSQSEQRVLFEREKGAEFMPYMASQENANMFQSRHSPPANGYNFGHFSGYMPQTNQYPAPTGQTHDYGQYQMDPGAFQQAPCYMTYGSRPVEEWVNGYGIPNSTGTVSPHSYSYRPAPPMGVDYTQQQVSQNNGVNQNLSVLGSSPQPVCSPTASTSSSGSPGSPSNKQLRPPYDWMKKTSYAPSGPLPGKTRTKDKYRVVYSDHQRLELEKEFHYSRYITIRRKAELAQNLALSERQVKIWFQNRRAKERKQNKKRDEISPSNPDMPQMPLPVHNSAQPIIKQDPMDDYGHEMSPQIQDHKEGIIQSHHSPEFHQTPSPVTSNINPVMQQSAPISVIKMDPQELVSQA</sequence>
<dbReference type="InterPro" id="IPR017970">
    <property type="entry name" value="Homeobox_CS"/>
</dbReference>
<dbReference type="GO" id="GO:0000981">
    <property type="term" value="F:DNA-binding transcription factor activity, RNA polymerase II-specific"/>
    <property type="evidence" value="ECO:0007669"/>
    <property type="project" value="InterPro"/>
</dbReference>
<dbReference type="InterPro" id="IPR001356">
    <property type="entry name" value="HD"/>
</dbReference>
<feature type="region of interest" description="Disordered" evidence="8">
    <location>
        <begin position="274"/>
        <end position="301"/>
    </location>
</feature>
<evidence type="ECO:0000259" key="9">
    <source>
        <dbReference type="PROSITE" id="PS50071"/>
    </source>
</evidence>
<accession>A0A8W8KX35</accession>
<comment type="subcellular location">
    <subcellularLocation>
        <location evidence="1 6 7">Nucleus</location>
    </subcellularLocation>
</comment>
<dbReference type="GO" id="GO:0009887">
    <property type="term" value="P:animal organ morphogenesis"/>
    <property type="evidence" value="ECO:0007669"/>
    <property type="project" value="TreeGrafter"/>
</dbReference>
<dbReference type="AlphaFoldDB" id="A0A8W8KX35"/>
<evidence type="ECO:0000256" key="7">
    <source>
        <dbReference type="RuleBase" id="RU000682"/>
    </source>
</evidence>